<comment type="caution">
    <text evidence="1">The sequence shown here is derived from an EMBL/GenBank/DDBJ whole genome shotgun (WGS) entry which is preliminary data.</text>
</comment>
<sequence length="74" mass="8170">TGRAMIGKKVEYYEYEHFEDKPSERVSKGPAEFLGFGIDYEEVVSGAGIFSTAIILFGDGTVKNVSLEMIKFIG</sequence>
<evidence type="ECO:0000313" key="1">
    <source>
        <dbReference type="EMBL" id="GAG61636.1"/>
    </source>
</evidence>
<accession>X1AP26</accession>
<gene>
    <name evidence="1" type="ORF">S01H4_14442</name>
</gene>
<dbReference type="EMBL" id="BART01006331">
    <property type="protein sequence ID" value="GAG61636.1"/>
    <property type="molecule type" value="Genomic_DNA"/>
</dbReference>
<organism evidence="1">
    <name type="scientific">marine sediment metagenome</name>
    <dbReference type="NCBI Taxonomy" id="412755"/>
    <lineage>
        <taxon>unclassified sequences</taxon>
        <taxon>metagenomes</taxon>
        <taxon>ecological metagenomes</taxon>
    </lineage>
</organism>
<reference evidence="1" key="1">
    <citation type="journal article" date="2014" name="Front. Microbiol.">
        <title>High frequency of phylogenetically diverse reductive dehalogenase-homologous genes in deep subseafloor sedimentary metagenomes.</title>
        <authorList>
            <person name="Kawai M."/>
            <person name="Futagami T."/>
            <person name="Toyoda A."/>
            <person name="Takaki Y."/>
            <person name="Nishi S."/>
            <person name="Hori S."/>
            <person name="Arai W."/>
            <person name="Tsubouchi T."/>
            <person name="Morono Y."/>
            <person name="Uchiyama I."/>
            <person name="Ito T."/>
            <person name="Fujiyama A."/>
            <person name="Inagaki F."/>
            <person name="Takami H."/>
        </authorList>
    </citation>
    <scope>NUCLEOTIDE SEQUENCE</scope>
    <source>
        <strain evidence="1">Expedition CK06-06</strain>
    </source>
</reference>
<protein>
    <submittedName>
        <fullName evidence="1">Uncharacterized protein</fullName>
    </submittedName>
</protein>
<name>X1AP26_9ZZZZ</name>
<dbReference type="AlphaFoldDB" id="X1AP26"/>
<proteinExistence type="predicted"/>
<feature type="non-terminal residue" evidence="1">
    <location>
        <position position="1"/>
    </location>
</feature>